<organism evidence="7 8">
    <name type="scientific">Anaerovorax odorimutans</name>
    <dbReference type="NCBI Taxonomy" id="109327"/>
    <lineage>
        <taxon>Bacteria</taxon>
        <taxon>Bacillati</taxon>
        <taxon>Bacillota</taxon>
        <taxon>Clostridia</taxon>
        <taxon>Peptostreptococcales</taxon>
        <taxon>Anaerovoracaceae</taxon>
        <taxon>Anaerovorax</taxon>
    </lineage>
</organism>
<dbReference type="InterPro" id="IPR011006">
    <property type="entry name" value="CheY-like_superfamily"/>
</dbReference>
<evidence type="ECO:0000259" key="6">
    <source>
        <dbReference type="PROSITE" id="PS50930"/>
    </source>
</evidence>
<evidence type="ECO:0000313" key="8">
    <source>
        <dbReference type="Proteomes" id="UP001524502"/>
    </source>
</evidence>
<dbReference type="InterPro" id="IPR007492">
    <property type="entry name" value="LytTR_DNA-bd_dom"/>
</dbReference>
<feature type="modified residue" description="4-aspartylphosphate" evidence="3">
    <location>
        <position position="58"/>
    </location>
</feature>
<feature type="transmembrane region" description="Helical" evidence="4">
    <location>
        <begin position="410"/>
        <end position="429"/>
    </location>
</feature>
<dbReference type="PROSITE" id="PS50110">
    <property type="entry name" value="RESPONSE_REGULATORY"/>
    <property type="match status" value="1"/>
</dbReference>
<keyword evidence="4" id="KW-0472">Membrane</keyword>
<dbReference type="SUPFAM" id="SSF52172">
    <property type="entry name" value="CheY-like"/>
    <property type="match status" value="1"/>
</dbReference>
<evidence type="ECO:0000256" key="4">
    <source>
        <dbReference type="SAM" id="Phobius"/>
    </source>
</evidence>
<feature type="domain" description="HTH LytTR-type" evidence="6">
    <location>
        <begin position="144"/>
        <end position="200"/>
    </location>
</feature>
<dbReference type="PANTHER" id="PTHR37299">
    <property type="entry name" value="TRANSCRIPTIONAL REGULATOR-RELATED"/>
    <property type="match status" value="1"/>
</dbReference>
<keyword evidence="4" id="KW-0812">Transmembrane</keyword>
<dbReference type="Pfam" id="PF04397">
    <property type="entry name" value="LytTR"/>
    <property type="match status" value="1"/>
</dbReference>
<feature type="transmembrane region" description="Helical" evidence="4">
    <location>
        <begin position="253"/>
        <end position="275"/>
    </location>
</feature>
<evidence type="ECO:0000313" key="7">
    <source>
        <dbReference type="EMBL" id="MCQ4635219.1"/>
    </source>
</evidence>
<dbReference type="InterPro" id="IPR046947">
    <property type="entry name" value="LytR-like"/>
</dbReference>
<dbReference type="Proteomes" id="UP001524502">
    <property type="component" value="Unassembled WGS sequence"/>
</dbReference>
<dbReference type="SMART" id="SM00448">
    <property type="entry name" value="REC"/>
    <property type="match status" value="1"/>
</dbReference>
<evidence type="ECO:0000256" key="3">
    <source>
        <dbReference type="PROSITE-ProRule" id="PRU00169"/>
    </source>
</evidence>
<feature type="domain" description="Response regulatory" evidence="5">
    <location>
        <begin position="2"/>
        <end position="121"/>
    </location>
</feature>
<dbReference type="SUPFAM" id="SSF55874">
    <property type="entry name" value="ATPase domain of HSP90 chaperone/DNA topoisomerase II/histidine kinase"/>
    <property type="match status" value="1"/>
</dbReference>
<feature type="transmembrane region" description="Helical" evidence="4">
    <location>
        <begin position="287"/>
        <end position="308"/>
    </location>
</feature>
<comment type="caution">
    <text evidence="7">The sequence shown here is derived from an EMBL/GenBank/DDBJ whole genome shotgun (WGS) entry which is preliminary data.</text>
</comment>
<feature type="transmembrane region" description="Helical" evidence="4">
    <location>
        <begin position="314"/>
        <end position="333"/>
    </location>
</feature>
<dbReference type="Gene3D" id="3.40.50.2300">
    <property type="match status" value="1"/>
</dbReference>
<name>A0ABT1RJ59_9FIRM</name>
<dbReference type="Pfam" id="PF00072">
    <property type="entry name" value="Response_reg"/>
    <property type="match status" value="1"/>
</dbReference>
<feature type="transmembrane region" description="Helical" evidence="4">
    <location>
        <begin position="449"/>
        <end position="470"/>
    </location>
</feature>
<dbReference type="Pfam" id="PF14501">
    <property type="entry name" value="HATPase_c_5"/>
    <property type="match status" value="1"/>
</dbReference>
<keyword evidence="4" id="KW-1133">Transmembrane helix</keyword>
<sequence>MYVAICDDSEKDRSALRKLVMRFAAENNIEIDIQEYGSGQELLDAFRELKGNHIIIIDIYMKKENGMQTAKILREEGFAGEIIFSTISREYAIEGYQVKAAGYLVKPYGYREFVPYMKRAVDKAGENLRYLKIAYQRVERKVFYHEIMYVETEKRDSVIVTTRGKLRCRKTLSDLEQILCGEPNFLRCHRSAIINLNYVETANANYINMLDGGRLPINIKNGKKICQEIENYFSKQLNYNFFQGGGGQMILDAMLVFDIFGSFFPYGVMLVIFYWDLKALSAQRFVAVLMIFSIGATVICLVLTQVLHLTYERTNMVILILGILLCLIAKIFIDSCWPMYLFTTALILNIAAMVNGSVVLINCYLHINEHLDQLYVTAEIIIICLINIGAAVLMRKFITKRLMRFSQTKVWLFMTLPLAIVLASMVYGVNACMEIAVRTSGANLIKGIVMYQLLYMAVFVIQIGYTHLMIKTIKSESYKKEAETSKKLLYMQKQQYQILCEKDESARKLRHDLRHLKLSVAGLLQAGEQERVLSLFNKFVAEYENTDSGRWCRNLIINSLVSWYMTVARTRSIDFKTALNLGDMKDMDLDLAVLFGNALENAFESAAKAEKKEVRVSAGVRGQGIHIRFENTFDGVMKRSEGRYLSRKRGFKEKGIGIASIQTIAEKYGGMVHIRTEQYRFILLVVLKKNNAPSAEIEN</sequence>
<dbReference type="InterPro" id="IPR001789">
    <property type="entry name" value="Sig_transdc_resp-reg_receiver"/>
</dbReference>
<keyword evidence="3" id="KW-0597">Phosphoprotein</keyword>
<evidence type="ECO:0000256" key="1">
    <source>
        <dbReference type="ARBA" id="ARBA00018672"/>
    </source>
</evidence>
<comment type="function">
    <text evidence="2">May play the central regulatory role in sporulation. It may be an element of the effector pathway responsible for the activation of sporulation genes in response to nutritional stress. Spo0A may act in concert with spo0H (a sigma factor) to control the expression of some genes that are critical to the sporulation process.</text>
</comment>
<accession>A0ABT1RJ59</accession>
<gene>
    <name evidence="7" type="ORF">NE619_00540</name>
</gene>
<feature type="transmembrane region" description="Helical" evidence="4">
    <location>
        <begin position="373"/>
        <end position="398"/>
    </location>
</feature>
<dbReference type="CDD" id="cd16935">
    <property type="entry name" value="HATPase_AgrC-ComD-like"/>
    <property type="match status" value="1"/>
</dbReference>
<dbReference type="Gene3D" id="3.30.565.10">
    <property type="entry name" value="Histidine kinase-like ATPase, C-terminal domain"/>
    <property type="match status" value="1"/>
</dbReference>
<feature type="transmembrane region" description="Helical" evidence="4">
    <location>
        <begin position="340"/>
        <end position="367"/>
    </location>
</feature>
<keyword evidence="8" id="KW-1185">Reference proteome</keyword>
<dbReference type="EMBL" id="JANFXK010000001">
    <property type="protein sequence ID" value="MCQ4635219.1"/>
    <property type="molecule type" value="Genomic_DNA"/>
</dbReference>
<reference evidence="7 8" key="1">
    <citation type="submission" date="2022-06" db="EMBL/GenBank/DDBJ databases">
        <title>Isolation of gut microbiota from human fecal samples.</title>
        <authorList>
            <person name="Pamer E.G."/>
            <person name="Barat B."/>
            <person name="Waligurski E."/>
            <person name="Medina S."/>
            <person name="Paddock L."/>
            <person name="Mostad J."/>
        </authorList>
    </citation>
    <scope>NUCLEOTIDE SEQUENCE [LARGE SCALE GENOMIC DNA]</scope>
    <source>
        <strain evidence="7 8">SL.3.17</strain>
    </source>
</reference>
<dbReference type="InterPro" id="IPR036890">
    <property type="entry name" value="HATPase_C_sf"/>
</dbReference>
<evidence type="ECO:0000256" key="2">
    <source>
        <dbReference type="ARBA" id="ARBA00024867"/>
    </source>
</evidence>
<dbReference type="PANTHER" id="PTHR37299:SF1">
    <property type="entry name" value="STAGE 0 SPORULATION PROTEIN A HOMOLOG"/>
    <property type="match status" value="1"/>
</dbReference>
<evidence type="ECO:0000259" key="5">
    <source>
        <dbReference type="PROSITE" id="PS50110"/>
    </source>
</evidence>
<dbReference type="PROSITE" id="PS50930">
    <property type="entry name" value="HTH_LYTTR"/>
    <property type="match status" value="1"/>
</dbReference>
<dbReference type="Gene3D" id="2.40.50.1020">
    <property type="entry name" value="LytTr DNA-binding domain"/>
    <property type="match status" value="1"/>
</dbReference>
<protein>
    <recommendedName>
        <fullName evidence="1">Stage 0 sporulation protein A homolog</fullName>
    </recommendedName>
</protein>
<dbReference type="SMART" id="SM00850">
    <property type="entry name" value="LytTR"/>
    <property type="match status" value="1"/>
</dbReference>
<dbReference type="InterPro" id="IPR032834">
    <property type="entry name" value="NatK-like_C"/>
</dbReference>
<dbReference type="RefSeq" id="WP_256130417.1">
    <property type="nucleotide sequence ID" value="NZ_JANFXK010000001.1"/>
</dbReference>
<proteinExistence type="predicted"/>